<dbReference type="RefSeq" id="WP_191618688.1">
    <property type="nucleotide sequence ID" value="NZ_JACYFG010000051.1"/>
</dbReference>
<feature type="region of interest" description="Disordered" evidence="1">
    <location>
        <begin position="1"/>
        <end position="23"/>
    </location>
</feature>
<accession>A0A927IJA8</accession>
<keyword evidence="3" id="KW-1185">Reference proteome</keyword>
<evidence type="ECO:0000313" key="2">
    <source>
        <dbReference type="EMBL" id="MBD5781603.1"/>
    </source>
</evidence>
<organism evidence="2 3">
    <name type="scientific">Pelagicoccus enzymogenes</name>
    <dbReference type="NCBI Taxonomy" id="2773457"/>
    <lineage>
        <taxon>Bacteria</taxon>
        <taxon>Pseudomonadati</taxon>
        <taxon>Verrucomicrobiota</taxon>
        <taxon>Opitutia</taxon>
        <taxon>Puniceicoccales</taxon>
        <taxon>Pelagicoccaceae</taxon>
        <taxon>Pelagicoccus</taxon>
    </lineage>
</organism>
<reference evidence="2" key="1">
    <citation type="submission" date="2020-09" db="EMBL/GenBank/DDBJ databases">
        <title>Pelagicoccus enzymogenes sp. nov. with an EPS production, isolated from marine sediment.</title>
        <authorList>
            <person name="Feng X."/>
        </authorList>
    </citation>
    <scope>NUCLEOTIDE SEQUENCE</scope>
    <source>
        <strain evidence="2">NFK12</strain>
    </source>
</reference>
<protein>
    <submittedName>
        <fullName evidence="2">Uncharacterized protein</fullName>
    </submittedName>
</protein>
<evidence type="ECO:0000313" key="3">
    <source>
        <dbReference type="Proteomes" id="UP000622317"/>
    </source>
</evidence>
<dbReference type="Proteomes" id="UP000622317">
    <property type="component" value="Unassembled WGS sequence"/>
</dbReference>
<dbReference type="EMBL" id="JACYFG010000051">
    <property type="protein sequence ID" value="MBD5781603.1"/>
    <property type="molecule type" value="Genomic_DNA"/>
</dbReference>
<dbReference type="AlphaFoldDB" id="A0A927IJA8"/>
<evidence type="ECO:0000256" key="1">
    <source>
        <dbReference type="SAM" id="MobiDB-lite"/>
    </source>
</evidence>
<gene>
    <name evidence="2" type="ORF">IEN85_19025</name>
</gene>
<name>A0A927IJA8_9BACT</name>
<proteinExistence type="predicted"/>
<comment type="caution">
    <text evidence="2">The sequence shown here is derived from an EMBL/GenBank/DDBJ whole genome shotgun (WGS) entry which is preliminary data.</text>
</comment>
<sequence length="113" mass="12568">MCLPDPEYPQKIASSPAGDETDFDDEESFVKAFVPMAREVEENVELYFSDLASVSDSISGECFDDETHANFYVASREVISQGLMSQLEFLRDNAPRAFALLLRKAGFASPCDK</sequence>